<feature type="region of interest" description="Disordered" evidence="15">
    <location>
        <begin position="1"/>
        <end position="41"/>
    </location>
</feature>
<dbReference type="PANTHER" id="PTHR24349">
    <property type="entry name" value="SERINE/THREONINE-PROTEIN KINASE"/>
    <property type="match status" value="1"/>
</dbReference>
<organism evidence="18 19">
    <name type="scientific">Effrenium voratum</name>
    <dbReference type="NCBI Taxonomy" id="2562239"/>
    <lineage>
        <taxon>Eukaryota</taxon>
        <taxon>Sar</taxon>
        <taxon>Alveolata</taxon>
        <taxon>Dinophyceae</taxon>
        <taxon>Suessiales</taxon>
        <taxon>Symbiodiniaceae</taxon>
        <taxon>Effrenium</taxon>
    </lineage>
</organism>
<dbReference type="PROSITE" id="PS00018">
    <property type="entry name" value="EF_HAND_1"/>
    <property type="match status" value="3"/>
</dbReference>
<dbReference type="SUPFAM" id="SSF47473">
    <property type="entry name" value="EF-hand"/>
    <property type="match status" value="1"/>
</dbReference>
<feature type="domain" description="EF-hand" evidence="17">
    <location>
        <begin position="494"/>
        <end position="526"/>
    </location>
</feature>
<dbReference type="Gene3D" id="3.30.200.20">
    <property type="entry name" value="Phosphorylase Kinase, domain 1"/>
    <property type="match status" value="1"/>
</dbReference>
<keyword evidence="7" id="KW-0677">Repeat</keyword>
<comment type="catalytic activity">
    <reaction evidence="13">
        <text>L-threonyl-[protein] + ATP = O-phospho-L-threonyl-[protein] + ADP + H(+)</text>
        <dbReference type="Rhea" id="RHEA:46608"/>
        <dbReference type="Rhea" id="RHEA-COMP:11060"/>
        <dbReference type="Rhea" id="RHEA-COMP:11605"/>
        <dbReference type="ChEBI" id="CHEBI:15378"/>
        <dbReference type="ChEBI" id="CHEBI:30013"/>
        <dbReference type="ChEBI" id="CHEBI:30616"/>
        <dbReference type="ChEBI" id="CHEBI:61977"/>
        <dbReference type="ChEBI" id="CHEBI:456216"/>
        <dbReference type="EC" id="2.7.11.1"/>
    </reaction>
</comment>
<reference evidence="18" key="1">
    <citation type="submission" date="2023-08" db="EMBL/GenBank/DDBJ databases">
        <authorList>
            <person name="Chen Y."/>
            <person name="Shah S."/>
            <person name="Dougan E. K."/>
            <person name="Thang M."/>
            <person name="Chan C."/>
        </authorList>
    </citation>
    <scope>NUCLEOTIDE SEQUENCE</scope>
</reference>
<evidence type="ECO:0000256" key="9">
    <source>
        <dbReference type="ARBA" id="ARBA00022777"/>
    </source>
</evidence>
<evidence type="ECO:0000256" key="7">
    <source>
        <dbReference type="ARBA" id="ARBA00022737"/>
    </source>
</evidence>
<dbReference type="CDD" id="cd05117">
    <property type="entry name" value="STKc_CAMK"/>
    <property type="match status" value="1"/>
</dbReference>
<evidence type="ECO:0000256" key="1">
    <source>
        <dbReference type="ARBA" id="ARBA00001946"/>
    </source>
</evidence>
<dbReference type="GO" id="GO:0005524">
    <property type="term" value="F:ATP binding"/>
    <property type="evidence" value="ECO:0007669"/>
    <property type="project" value="UniProtKB-KW"/>
</dbReference>
<dbReference type="FunFam" id="1.10.510.10:FF:000571">
    <property type="entry name" value="Maternal embryonic leucine zipper kinase"/>
    <property type="match status" value="1"/>
</dbReference>
<dbReference type="PROSITE" id="PS50011">
    <property type="entry name" value="PROTEIN_KINASE_DOM"/>
    <property type="match status" value="1"/>
</dbReference>
<dbReference type="InterPro" id="IPR011992">
    <property type="entry name" value="EF-hand-dom_pair"/>
</dbReference>
<dbReference type="EC" id="2.7.11.1" evidence="3"/>
<evidence type="ECO:0000256" key="3">
    <source>
        <dbReference type="ARBA" id="ARBA00012513"/>
    </source>
</evidence>
<keyword evidence="11" id="KW-0067">ATP-binding</keyword>
<keyword evidence="4" id="KW-0723">Serine/threonine-protein kinase</keyword>
<evidence type="ECO:0000259" key="17">
    <source>
        <dbReference type="PROSITE" id="PS50222"/>
    </source>
</evidence>
<comment type="caution">
    <text evidence="18">The sequence shown here is derived from an EMBL/GenBank/DDBJ whole genome shotgun (WGS) entry which is preliminary data.</text>
</comment>
<feature type="region of interest" description="Disordered" evidence="15">
    <location>
        <begin position="601"/>
        <end position="671"/>
    </location>
</feature>
<keyword evidence="6" id="KW-0479">Metal-binding</keyword>
<dbReference type="PROSITE" id="PS50222">
    <property type="entry name" value="EF_HAND_2"/>
    <property type="match status" value="3"/>
</dbReference>
<evidence type="ECO:0000313" key="19">
    <source>
        <dbReference type="Proteomes" id="UP001178507"/>
    </source>
</evidence>
<keyword evidence="10" id="KW-0106">Calcium</keyword>
<evidence type="ECO:0000256" key="12">
    <source>
        <dbReference type="ARBA" id="ARBA00024334"/>
    </source>
</evidence>
<dbReference type="InterPro" id="IPR000719">
    <property type="entry name" value="Prot_kinase_dom"/>
</dbReference>
<dbReference type="PROSITE" id="PS00108">
    <property type="entry name" value="PROTEIN_KINASE_ST"/>
    <property type="match status" value="1"/>
</dbReference>
<feature type="domain" description="EF-hand" evidence="17">
    <location>
        <begin position="563"/>
        <end position="598"/>
    </location>
</feature>
<dbReference type="InterPro" id="IPR008271">
    <property type="entry name" value="Ser/Thr_kinase_AS"/>
</dbReference>
<comment type="similarity">
    <text evidence="12">Belongs to the protein kinase superfamily. Ser/Thr protein kinase family. CDPK subfamily.</text>
</comment>
<evidence type="ECO:0000256" key="10">
    <source>
        <dbReference type="ARBA" id="ARBA00022837"/>
    </source>
</evidence>
<dbReference type="InterPro" id="IPR002048">
    <property type="entry name" value="EF_hand_dom"/>
</dbReference>
<dbReference type="Gene3D" id="1.10.238.10">
    <property type="entry name" value="EF-hand"/>
    <property type="match status" value="2"/>
</dbReference>
<proteinExistence type="inferred from homology"/>
<evidence type="ECO:0000313" key="18">
    <source>
        <dbReference type="EMBL" id="CAJ1377264.1"/>
    </source>
</evidence>
<dbReference type="Proteomes" id="UP001178507">
    <property type="component" value="Unassembled WGS sequence"/>
</dbReference>
<feature type="compositionally biased region" description="Acidic residues" evidence="15">
    <location>
        <begin position="631"/>
        <end position="650"/>
    </location>
</feature>
<dbReference type="InterPro" id="IPR011009">
    <property type="entry name" value="Kinase-like_dom_sf"/>
</dbReference>
<feature type="domain" description="Protein kinase" evidence="16">
    <location>
        <begin position="157"/>
        <end position="414"/>
    </location>
</feature>
<feature type="compositionally biased region" description="Polar residues" evidence="15">
    <location>
        <begin position="1"/>
        <end position="12"/>
    </location>
</feature>
<gene>
    <name evidence="18" type="ORF">EVOR1521_LOCUS6106</name>
</gene>
<evidence type="ECO:0000256" key="13">
    <source>
        <dbReference type="ARBA" id="ARBA00047899"/>
    </source>
</evidence>
<name>A0AA36MLR6_9DINO</name>
<dbReference type="CDD" id="cd00051">
    <property type="entry name" value="EFh"/>
    <property type="match status" value="2"/>
</dbReference>
<comment type="cofactor">
    <cofactor evidence="1">
        <name>Mg(2+)</name>
        <dbReference type="ChEBI" id="CHEBI:18420"/>
    </cofactor>
</comment>
<protein>
    <recommendedName>
        <fullName evidence="3">non-specific serine/threonine protein kinase</fullName>
        <ecNumber evidence="3">2.7.11.1</ecNumber>
    </recommendedName>
</protein>
<evidence type="ECO:0000256" key="11">
    <source>
        <dbReference type="ARBA" id="ARBA00022840"/>
    </source>
</evidence>
<dbReference type="FunFam" id="3.30.200.20:FF:000315">
    <property type="entry name" value="Calcium-dependent protein kinase 3"/>
    <property type="match status" value="1"/>
</dbReference>
<evidence type="ECO:0000256" key="4">
    <source>
        <dbReference type="ARBA" id="ARBA00022527"/>
    </source>
</evidence>
<dbReference type="Gene3D" id="1.10.510.10">
    <property type="entry name" value="Transferase(Phosphotransferase) domain 1"/>
    <property type="match status" value="1"/>
</dbReference>
<dbReference type="AlphaFoldDB" id="A0AA36MLR6"/>
<dbReference type="GO" id="GO:0005509">
    <property type="term" value="F:calcium ion binding"/>
    <property type="evidence" value="ECO:0007669"/>
    <property type="project" value="InterPro"/>
</dbReference>
<evidence type="ECO:0000259" key="16">
    <source>
        <dbReference type="PROSITE" id="PS50011"/>
    </source>
</evidence>
<evidence type="ECO:0000256" key="8">
    <source>
        <dbReference type="ARBA" id="ARBA00022741"/>
    </source>
</evidence>
<feature type="domain" description="EF-hand" evidence="17">
    <location>
        <begin position="457"/>
        <end position="492"/>
    </location>
</feature>
<dbReference type="SMART" id="SM00220">
    <property type="entry name" value="S_TKc"/>
    <property type="match status" value="1"/>
</dbReference>
<dbReference type="InterPro" id="IPR050205">
    <property type="entry name" value="CDPK_Ser/Thr_kinases"/>
</dbReference>
<feature type="compositionally biased region" description="Low complexity" evidence="15">
    <location>
        <begin position="658"/>
        <end position="671"/>
    </location>
</feature>
<dbReference type="Pfam" id="PF00069">
    <property type="entry name" value="Pkinase"/>
    <property type="match status" value="1"/>
</dbReference>
<keyword evidence="9" id="KW-0418">Kinase</keyword>
<keyword evidence="5" id="KW-0808">Transferase</keyword>
<evidence type="ECO:0000256" key="5">
    <source>
        <dbReference type="ARBA" id="ARBA00022679"/>
    </source>
</evidence>
<sequence>MAVARSATNVSIPSGDRGVNRARSGLRTSARSLESDEDTPRRSRCTGIWLRLRRLRRQLWRGLRSEVRGCCGKTMAGRALYFVATNHPDQVRENLWQSMQKIREEWWSRDGGGEYARRHRKRRQGVHLAGKRSGAEGPGFGIHCFIINNPGTIDDFYHVQEEVNAGGSAQVFKAMEKATKALRAIKRIVKGAGDIGRVIQEVAIMKTLDHPNIIKLFETFEDDRHLFLVLEFCKGGDVLDRVVADGVMDELSSAMVMRGMLSALNYLNANGYAHRDLKPENIMYKESKEDRMVSQLRLVDFGYACRSPEEGKSLRTKVGSPYYVAPEVLAGSYGKECDMWSLGALCFMIISGIPPFFGDTDAQTLRLIKEGKFIFQTSQWAEVSKGCMHFIRRCLEVDFTKRLTVTEALEHPWLKHKFRGKAMHLRDETVERLLSFAQYHNLRRASMLAVAFHMEAEDTKLLLELFRGLDLNGDGLLTTDEFSTGVRSMGVDPELLRKMVHCLDADHSGVIDYTEFLAATLEAYMFIDNHGVMLRAFRSFDQDDSGGLTAEEVAETIDMVSPDQFMEMQRIFEEVDVNGDGVMDYAEFYRMLKADLKVTKPETKEVDEDESYESESASEDLSPKAVKFGDEGDDLDEEEEEEEEEAEEEAGEGHSERSGSASEAAASQDSP</sequence>
<dbReference type="GO" id="GO:0004674">
    <property type="term" value="F:protein serine/threonine kinase activity"/>
    <property type="evidence" value="ECO:0007669"/>
    <property type="project" value="UniProtKB-KW"/>
</dbReference>
<evidence type="ECO:0000256" key="2">
    <source>
        <dbReference type="ARBA" id="ARBA00011245"/>
    </source>
</evidence>
<comment type="catalytic activity">
    <reaction evidence="14">
        <text>L-seryl-[protein] + ATP = O-phospho-L-seryl-[protein] + ADP + H(+)</text>
        <dbReference type="Rhea" id="RHEA:17989"/>
        <dbReference type="Rhea" id="RHEA-COMP:9863"/>
        <dbReference type="Rhea" id="RHEA-COMP:11604"/>
        <dbReference type="ChEBI" id="CHEBI:15378"/>
        <dbReference type="ChEBI" id="CHEBI:29999"/>
        <dbReference type="ChEBI" id="CHEBI:30616"/>
        <dbReference type="ChEBI" id="CHEBI:83421"/>
        <dbReference type="ChEBI" id="CHEBI:456216"/>
        <dbReference type="EC" id="2.7.11.1"/>
    </reaction>
</comment>
<keyword evidence="8" id="KW-0547">Nucleotide-binding</keyword>
<evidence type="ECO:0000256" key="6">
    <source>
        <dbReference type="ARBA" id="ARBA00022723"/>
    </source>
</evidence>
<feature type="compositionally biased region" description="Acidic residues" evidence="15">
    <location>
        <begin position="605"/>
        <end position="618"/>
    </location>
</feature>
<evidence type="ECO:0000256" key="15">
    <source>
        <dbReference type="SAM" id="MobiDB-lite"/>
    </source>
</evidence>
<dbReference type="SUPFAM" id="SSF56112">
    <property type="entry name" value="Protein kinase-like (PK-like)"/>
    <property type="match status" value="1"/>
</dbReference>
<evidence type="ECO:0000256" key="14">
    <source>
        <dbReference type="ARBA" id="ARBA00048679"/>
    </source>
</evidence>
<keyword evidence="19" id="KW-1185">Reference proteome</keyword>
<comment type="subunit">
    <text evidence="2">Monomer.</text>
</comment>
<accession>A0AA36MLR6</accession>
<dbReference type="EMBL" id="CAUJNA010000451">
    <property type="protein sequence ID" value="CAJ1377264.1"/>
    <property type="molecule type" value="Genomic_DNA"/>
</dbReference>
<dbReference type="Pfam" id="PF13499">
    <property type="entry name" value="EF-hand_7"/>
    <property type="match status" value="2"/>
</dbReference>
<dbReference type="FunFam" id="1.10.238.10:FF:000001">
    <property type="entry name" value="Calmodulin 1"/>
    <property type="match status" value="1"/>
</dbReference>
<dbReference type="SMART" id="SM00054">
    <property type="entry name" value="EFh"/>
    <property type="match status" value="4"/>
</dbReference>
<dbReference type="InterPro" id="IPR018247">
    <property type="entry name" value="EF_Hand_1_Ca_BS"/>
</dbReference>